<evidence type="ECO:0000313" key="3">
    <source>
        <dbReference type="Proteomes" id="UP000319502"/>
    </source>
</evidence>
<organism evidence="2 3">
    <name type="scientific">Denitromonas halophila</name>
    <dbReference type="NCBI Taxonomy" id="1629404"/>
    <lineage>
        <taxon>Bacteria</taxon>
        <taxon>Pseudomonadati</taxon>
        <taxon>Pseudomonadota</taxon>
        <taxon>Betaproteobacteria</taxon>
        <taxon>Rhodocyclales</taxon>
        <taxon>Zoogloeaceae</taxon>
        <taxon>Denitromonas</taxon>
    </lineage>
</organism>
<keyword evidence="1" id="KW-0732">Signal</keyword>
<protein>
    <submittedName>
        <fullName evidence="2">Uncharacterized protein</fullName>
    </submittedName>
</protein>
<reference evidence="2 3" key="1">
    <citation type="submission" date="2019-07" db="EMBL/GenBank/DDBJ databases">
        <title>The pathways for chlorine oxyanion respiration interact through the shared metabolite chlorate.</title>
        <authorList>
            <person name="Barnum T.P."/>
            <person name="Cheng Y."/>
            <person name="Hill K.A."/>
            <person name="Lucas L.N."/>
            <person name="Carlson H.K."/>
            <person name="Coates J.D."/>
        </authorList>
    </citation>
    <scope>NUCLEOTIDE SEQUENCE [LARGE SCALE GENOMIC DNA]</scope>
    <source>
        <strain evidence="2 3">SFB-3</strain>
    </source>
</reference>
<feature type="signal peptide" evidence="1">
    <location>
        <begin position="1"/>
        <end position="35"/>
    </location>
</feature>
<comment type="caution">
    <text evidence="2">The sequence shown here is derived from an EMBL/GenBank/DDBJ whole genome shotgun (WGS) entry which is preliminary data.</text>
</comment>
<dbReference type="AlphaFoldDB" id="A0A557QKA8"/>
<proteinExistence type="predicted"/>
<accession>A0A557QKA8</accession>
<dbReference type="RefSeq" id="WP_144310573.1">
    <property type="nucleotide sequence ID" value="NZ_VMNK01000015.1"/>
</dbReference>
<dbReference type="EMBL" id="VMNK01000015">
    <property type="protein sequence ID" value="TVO53340.1"/>
    <property type="molecule type" value="Genomic_DNA"/>
</dbReference>
<sequence>MTLLFLLRDLSMMFVFRSSFVLLAALLLMQSTASAASPAAAVVDPSRLGTVRIPEGDGSVAPVPPVRAYAIDGRSFFYGGQQYILDTPVVTDDRGELARQRLQEMLDGGELSVQPLGEKIEDSERAQVRINGELLTAPPVN</sequence>
<keyword evidence="3" id="KW-1185">Reference proteome</keyword>
<dbReference type="Proteomes" id="UP000319502">
    <property type="component" value="Unassembled WGS sequence"/>
</dbReference>
<name>A0A557QKA8_9RHOO</name>
<evidence type="ECO:0000313" key="2">
    <source>
        <dbReference type="EMBL" id="TVO53340.1"/>
    </source>
</evidence>
<evidence type="ECO:0000256" key="1">
    <source>
        <dbReference type="SAM" id="SignalP"/>
    </source>
</evidence>
<dbReference type="OrthoDB" id="9182408at2"/>
<gene>
    <name evidence="2" type="ORF">FHP91_16310</name>
</gene>
<feature type="chain" id="PRO_5022034524" evidence="1">
    <location>
        <begin position="36"/>
        <end position="141"/>
    </location>
</feature>